<proteinExistence type="inferred from homology"/>
<keyword evidence="4" id="KW-0472">Membrane</keyword>
<evidence type="ECO:0000256" key="3">
    <source>
        <dbReference type="ARBA" id="ARBA00022737"/>
    </source>
</evidence>
<reference evidence="5 6" key="1">
    <citation type="submission" date="2022-09" db="EMBL/GenBank/DDBJ databases">
        <authorList>
            <person name="Palmer J.M."/>
        </authorList>
    </citation>
    <scope>NUCLEOTIDE SEQUENCE [LARGE SCALE GENOMIC DNA]</scope>
    <source>
        <strain evidence="5 6">DSM 7382</strain>
    </source>
</reference>
<name>A0AAW0GNX7_9APHY</name>
<keyword evidence="2" id="KW-0813">Transport</keyword>
<evidence type="ECO:0000313" key="5">
    <source>
        <dbReference type="EMBL" id="KAK7691299.1"/>
    </source>
</evidence>
<evidence type="ECO:0000256" key="2">
    <source>
        <dbReference type="ARBA" id="ARBA00022448"/>
    </source>
</evidence>
<dbReference type="PANTHER" id="PTHR45939:SF2">
    <property type="entry name" value="CARRIER PROTEIN, PUTATIVE (AFU_ORTHOLOGUE AFUA_2G13870)-RELATED"/>
    <property type="match status" value="1"/>
</dbReference>
<evidence type="ECO:0000313" key="6">
    <source>
        <dbReference type="Proteomes" id="UP001385951"/>
    </source>
</evidence>
<comment type="similarity">
    <text evidence="1">Belongs to the mitochondrial carrier (TC 2.A.29) family.</text>
</comment>
<gene>
    <name evidence="5" type="ORF">QCA50_004693</name>
</gene>
<keyword evidence="4" id="KW-1133">Transmembrane helix</keyword>
<evidence type="ECO:0000256" key="4">
    <source>
        <dbReference type="ARBA" id="ARBA00022989"/>
    </source>
</evidence>
<protein>
    <submittedName>
        <fullName evidence="5">Uncharacterized protein</fullName>
    </submittedName>
</protein>
<evidence type="ECO:0000256" key="1">
    <source>
        <dbReference type="ARBA" id="ARBA00006375"/>
    </source>
</evidence>
<sequence>MIWRKAYEKHGWSGLYQGLEAQIIKGFVNQGLAMMVKSRVELFVFALYMRQWRKTHAP</sequence>
<dbReference type="InterPro" id="IPR052217">
    <property type="entry name" value="Mito/Peroxisomal_Carrier"/>
</dbReference>
<dbReference type="PANTHER" id="PTHR45939">
    <property type="entry name" value="PEROXISOMAL MEMBRANE PROTEIN PMP34-RELATED"/>
    <property type="match status" value="1"/>
</dbReference>
<keyword evidence="6" id="KW-1185">Reference proteome</keyword>
<dbReference type="Proteomes" id="UP001385951">
    <property type="component" value="Unassembled WGS sequence"/>
</dbReference>
<comment type="caution">
    <text evidence="5">The sequence shown here is derived from an EMBL/GenBank/DDBJ whole genome shotgun (WGS) entry which is preliminary data.</text>
</comment>
<keyword evidence="3" id="KW-0677">Repeat</keyword>
<dbReference type="AlphaFoldDB" id="A0AAW0GNX7"/>
<organism evidence="5 6">
    <name type="scientific">Cerrena zonata</name>
    <dbReference type="NCBI Taxonomy" id="2478898"/>
    <lineage>
        <taxon>Eukaryota</taxon>
        <taxon>Fungi</taxon>
        <taxon>Dikarya</taxon>
        <taxon>Basidiomycota</taxon>
        <taxon>Agaricomycotina</taxon>
        <taxon>Agaricomycetes</taxon>
        <taxon>Polyporales</taxon>
        <taxon>Cerrenaceae</taxon>
        <taxon>Cerrena</taxon>
    </lineage>
</organism>
<dbReference type="GO" id="GO:0015217">
    <property type="term" value="F:ADP transmembrane transporter activity"/>
    <property type="evidence" value="ECO:0007669"/>
    <property type="project" value="TreeGrafter"/>
</dbReference>
<dbReference type="EMBL" id="JASBNA010000005">
    <property type="protein sequence ID" value="KAK7691299.1"/>
    <property type="molecule type" value="Genomic_DNA"/>
</dbReference>
<dbReference type="GO" id="GO:0016020">
    <property type="term" value="C:membrane"/>
    <property type="evidence" value="ECO:0007669"/>
    <property type="project" value="TreeGrafter"/>
</dbReference>
<accession>A0AAW0GNX7</accession>
<keyword evidence="4" id="KW-0812">Transmembrane</keyword>